<evidence type="ECO:0000256" key="1">
    <source>
        <dbReference type="SAM" id="SignalP"/>
    </source>
</evidence>
<accession>A0A077X3N4</accession>
<dbReference type="InterPro" id="IPR052740">
    <property type="entry name" value="CE4"/>
</dbReference>
<name>A0A077X3N4_9FUNG</name>
<reference evidence="3" key="1">
    <citation type="journal article" date="2014" name="Genome Announc.">
        <title>De novo whole-genome sequence and genome annotation of Lichtheimia ramosa.</title>
        <authorList>
            <person name="Linde J."/>
            <person name="Schwartze V."/>
            <person name="Binder U."/>
            <person name="Lass-Florl C."/>
            <person name="Voigt K."/>
            <person name="Horn F."/>
        </authorList>
    </citation>
    <scope>NUCLEOTIDE SEQUENCE</scope>
    <source>
        <strain evidence="3">JMRC FSU:6197</strain>
    </source>
</reference>
<dbReference type="GO" id="GO:0016810">
    <property type="term" value="F:hydrolase activity, acting on carbon-nitrogen (but not peptide) bonds"/>
    <property type="evidence" value="ECO:0007669"/>
    <property type="project" value="InterPro"/>
</dbReference>
<keyword evidence="1" id="KW-0732">Signal</keyword>
<gene>
    <name evidence="3" type="ORF">LRAMOSA06250</name>
</gene>
<dbReference type="InterPro" id="IPR002509">
    <property type="entry name" value="NODB_dom"/>
</dbReference>
<dbReference type="InterPro" id="IPR011330">
    <property type="entry name" value="Glyco_hydro/deAcase_b/a-brl"/>
</dbReference>
<feature type="chain" id="PRO_5001726748" description="NodB homology domain-containing protein" evidence="1">
    <location>
        <begin position="27"/>
        <end position="154"/>
    </location>
</feature>
<organism evidence="3">
    <name type="scientific">Lichtheimia ramosa</name>
    <dbReference type="NCBI Taxonomy" id="688394"/>
    <lineage>
        <taxon>Eukaryota</taxon>
        <taxon>Fungi</taxon>
        <taxon>Fungi incertae sedis</taxon>
        <taxon>Mucoromycota</taxon>
        <taxon>Mucoromycotina</taxon>
        <taxon>Mucoromycetes</taxon>
        <taxon>Mucorales</taxon>
        <taxon>Lichtheimiaceae</taxon>
        <taxon>Lichtheimia</taxon>
    </lineage>
</organism>
<dbReference type="OrthoDB" id="504708at2759"/>
<proteinExistence type="predicted"/>
<dbReference type="PANTHER" id="PTHR45985:SF3">
    <property type="entry name" value="CHITIN DEACETYLASE-LIKE 4"/>
    <property type="match status" value="1"/>
</dbReference>
<feature type="domain" description="NodB homology" evidence="2">
    <location>
        <begin position="79"/>
        <end position="147"/>
    </location>
</feature>
<protein>
    <recommendedName>
        <fullName evidence="2">NodB homology domain-containing protein</fullName>
    </recommendedName>
</protein>
<feature type="signal peptide" evidence="1">
    <location>
        <begin position="1"/>
        <end position="26"/>
    </location>
</feature>
<dbReference type="PANTHER" id="PTHR45985">
    <property type="match status" value="1"/>
</dbReference>
<sequence length="154" mass="16486">MKSPHHLFTAEITFALVLLLFRDAIAQPQQEGAAVRTNGGNAGSSGASGYSCDPAVCQLANNCHCASKDPPNGLSPQDTPQFVTITFDDSIQPSLMDTAKQILNVTNPNGCSAKGTWFTSMQYTDFSLVQQWYSSGNEIADHTFTHVGDPSEGE</sequence>
<evidence type="ECO:0000259" key="2">
    <source>
        <dbReference type="Pfam" id="PF01522"/>
    </source>
</evidence>
<dbReference type="GO" id="GO:0005975">
    <property type="term" value="P:carbohydrate metabolic process"/>
    <property type="evidence" value="ECO:0007669"/>
    <property type="project" value="InterPro"/>
</dbReference>
<dbReference type="SUPFAM" id="SSF88713">
    <property type="entry name" value="Glycoside hydrolase/deacetylase"/>
    <property type="match status" value="1"/>
</dbReference>
<dbReference type="Pfam" id="PF01522">
    <property type="entry name" value="Polysacc_deac_1"/>
    <property type="match status" value="1"/>
</dbReference>
<evidence type="ECO:0000313" key="3">
    <source>
        <dbReference type="EMBL" id="CDS14079.1"/>
    </source>
</evidence>
<dbReference type="Gene3D" id="3.20.20.370">
    <property type="entry name" value="Glycoside hydrolase/deacetylase"/>
    <property type="match status" value="1"/>
</dbReference>
<dbReference type="AlphaFoldDB" id="A0A077X3N4"/>
<dbReference type="EMBL" id="LK023385">
    <property type="protein sequence ID" value="CDS14079.1"/>
    <property type="molecule type" value="Genomic_DNA"/>
</dbReference>